<name>A0A6M4ESD2_9CAUD</name>
<organism evidence="1 2">
    <name type="scientific">Vibrio phage Bennett</name>
    <dbReference type="NCBI Taxonomy" id="2735171"/>
    <lineage>
        <taxon>Viruses</taxon>
        <taxon>Duplodnaviria</taxon>
        <taxon>Heunggongvirae</taxon>
        <taxon>Uroviricota</taxon>
        <taxon>Caudoviricetes</taxon>
        <taxon>Demerecviridae</taxon>
        <taxon>Ermolyevavirinae</taxon>
        <taxon>Thalassavirus</taxon>
        <taxon>Thalassavirus bennett</taxon>
    </lineage>
</organism>
<evidence type="ECO:0000313" key="1">
    <source>
        <dbReference type="EMBL" id="QJQ85217.1"/>
    </source>
</evidence>
<accession>A0A6M4ESD2</accession>
<protein>
    <submittedName>
        <fullName evidence="1">Uncharacterized protein</fullName>
    </submittedName>
</protein>
<evidence type="ECO:0000313" key="2">
    <source>
        <dbReference type="Proteomes" id="UP000501397"/>
    </source>
</evidence>
<dbReference type="Proteomes" id="UP000501397">
    <property type="component" value="Segment"/>
</dbReference>
<proteinExistence type="predicted"/>
<reference evidence="1 2" key="1">
    <citation type="submission" date="2020-01" db="EMBL/GenBank/DDBJ databases">
        <authorList>
            <person name="Giacobe N."/>
            <person name="Brown L."/>
            <person name="Broussard G.W."/>
        </authorList>
    </citation>
    <scope>NUCLEOTIDE SEQUENCE [LARGE SCALE GENOMIC DNA]</scope>
</reference>
<keyword evidence="2" id="KW-1185">Reference proteome</keyword>
<dbReference type="EMBL" id="MN958086">
    <property type="protein sequence ID" value="QJQ85217.1"/>
    <property type="molecule type" value="Genomic_DNA"/>
</dbReference>
<sequence>MRYPIKGKVLKLLRRHGTPFCLPVYRTPFCKTAPLRQHVKVVLVLHGAMGV</sequence>
<gene>
    <name evidence="1" type="ORF">BENNETT_205</name>
</gene>